<dbReference type="SUPFAM" id="SSF56053">
    <property type="entry name" value="Ribosomal protein L6"/>
    <property type="match status" value="2"/>
</dbReference>
<evidence type="ECO:0000256" key="7">
    <source>
        <dbReference type="RuleBase" id="RU003870"/>
    </source>
</evidence>
<dbReference type="InterPro" id="IPR036789">
    <property type="entry name" value="Ribosomal_uL6-like_a/b-dom_sf"/>
</dbReference>
<evidence type="ECO:0000256" key="5">
    <source>
        <dbReference type="NCBIfam" id="TIGR03654"/>
    </source>
</evidence>
<proteinExistence type="inferred from homology"/>
<reference evidence="10" key="1">
    <citation type="submission" date="2017-08" db="EMBL/GenBank/DDBJ databases">
        <title>A dynamic microbial community with high functional redundancy inhabits the cold, oxic subseafloor aquifer.</title>
        <authorList>
            <person name="Tully B.J."/>
            <person name="Wheat C.G."/>
            <person name="Glazer B.T."/>
            <person name="Huber J.A."/>
        </authorList>
    </citation>
    <scope>NUCLEOTIDE SEQUENCE [LARGE SCALE GENOMIC DNA]</scope>
</reference>
<evidence type="ECO:0000256" key="3">
    <source>
        <dbReference type="ARBA" id="ARBA00023274"/>
    </source>
</evidence>
<keyword evidence="7" id="KW-0699">rRNA-binding</keyword>
<evidence type="ECO:0000256" key="6">
    <source>
        <dbReference type="RuleBase" id="RU003869"/>
    </source>
</evidence>
<dbReference type="GO" id="GO:0003735">
    <property type="term" value="F:structural constituent of ribosome"/>
    <property type="evidence" value="ECO:0007669"/>
    <property type="project" value="UniProtKB-UniRule"/>
</dbReference>
<dbReference type="GO" id="GO:0002181">
    <property type="term" value="P:cytoplasmic translation"/>
    <property type="evidence" value="ECO:0007669"/>
    <property type="project" value="TreeGrafter"/>
</dbReference>
<feature type="domain" description="Large ribosomal subunit protein uL6 alpha-beta" evidence="8">
    <location>
        <begin position="90"/>
        <end position="162"/>
    </location>
</feature>
<feature type="domain" description="Large ribosomal subunit protein uL6 alpha-beta" evidence="8">
    <location>
        <begin position="13"/>
        <end position="82"/>
    </location>
</feature>
<evidence type="ECO:0000256" key="4">
    <source>
        <dbReference type="ARBA" id="ARBA00035454"/>
    </source>
</evidence>
<comment type="caution">
    <text evidence="9">The sequence shown here is derived from an EMBL/GenBank/DDBJ whole genome shotgun (WGS) entry which is preliminary data.</text>
</comment>
<comment type="similarity">
    <text evidence="1 6">Belongs to the universal ribosomal protein uL6 family.</text>
</comment>
<dbReference type="EMBL" id="NVSR01000004">
    <property type="protein sequence ID" value="PCI30538.1"/>
    <property type="molecule type" value="Genomic_DNA"/>
</dbReference>
<dbReference type="PROSITE" id="PS00525">
    <property type="entry name" value="RIBOSOMAL_L6_1"/>
    <property type="match status" value="1"/>
</dbReference>
<keyword evidence="7" id="KW-0694">RNA-binding</keyword>
<dbReference type="InterPro" id="IPR002358">
    <property type="entry name" value="Ribosomal_uL6_CS"/>
</dbReference>
<name>A0A2A4TAH3_9DELT</name>
<comment type="function">
    <text evidence="7">This protein binds to the 23S rRNA, and is important in its secondary structure. It is located near the subunit interface in the base of the L7/L12 stalk, and near the tRNA binding site of the peptidyltransferase center.</text>
</comment>
<dbReference type="GO" id="GO:0019843">
    <property type="term" value="F:rRNA binding"/>
    <property type="evidence" value="ECO:0007669"/>
    <property type="project" value="UniProtKB-UniRule"/>
</dbReference>
<dbReference type="PRINTS" id="PR00059">
    <property type="entry name" value="RIBOSOMALL6"/>
</dbReference>
<evidence type="ECO:0000256" key="2">
    <source>
        <dbReference type="ARBA" id="ARBA00022980"/>
    </source>
</evidence>
<protein>
    <recommendedName>
        <fullName evidence="4 5">50S ribosomal protein L6</fullName>
    </recommendedName>
</protein>
<dbReference type="PANTHER" id="PTHR11655">
    <property type="entry name" value="60S/50S RIBOSOMAL PROTEIN L6/L9"/>
    <property type="match status" value="1"/>
</dbReference>
<gene>
    <name evidence="9" type="ORF">COB67_01790</name>
</gene>
<evidence type="ECO:0000259" key="8">
    <source>
        <dbReference type="Pfam" id="PF00347"/>
    </source>
</evidence>
<dbReference type="Pfam" id="PF00347">
    <property type="entry name" value="Ribosomal_L6"/>
    <property type="match status" value="2"/>
</dbReference>
<evidence type="ECO:0000313" key="9">
    <source>
        <dbReference type="EMBL" id="PCI30538.1"/>
    </source>
</evidence>
<keyword evidence="2 6" id="KW-0689">Ribosomal protein</keyword>
<dbReference type="PANTHER" id="PTHR11655:SF14">
    <property type="entry name" value="LARGE RIBOSOMAL SUBUNIT PROTEIN UL6M"/>
    <property type="match status" value="1"/>
</dbReference>
<dbReference type="FunFam" id="3.90.930.12:FF:000001">
    <property type="entry name" value="50S ribosomal protein L6"/>
    <property type="match status" value="1"/>
</dbReference>
<evidence type="ECO:0000313" key="10">
    <source>
        <dbReference type="Proteomes" id="UP000218113"/>
    </source>
</evidence>
<dbReference type="PIRSF" id="PIRSF002162">
    <property type="entry name" value="Ribosomal_L6"/>
    <property type="match status" value="1"/>
</dbReference>
<accession>A0A2A4TAH3</accession>
<keyword evidence="3 6" id="KW-0687">Ribonucleoprotein</keyword>
<sequence length="178" mass="18930">MSRLGRKAVPFSEKVKVSYSDKNLTVSGSNGEMNFAIPAIIDLEIGEGEIAVKADFGTTAGSSLGGTIRSVINNMVVGVTEGFSKTLVLVGVGYRAQVSGQSLVLSLGFSHNIDYALPKQVKAEVKGPKITLSSCNKQLLGQVAAEIRKYRPPEPYKGKGILFEGEKIVRKAGKTAKK</sequence>
<organism evidence="9 10">
    <name type="scientific">SAR324 cluster bacterium</name>
    <dbReference type="NCBI Taxonomy" id="2024889"/>
    <lineage>
        <taxon>Bacteria</taxon>
        <taxon>Deltaproteobacteria</taxon>
        <taxon>SAR324 cluster</taxon>
    </lineage>
</organism>
<dbReference type="InterPro" id="IPR019906">
    <property type="entry name" value="Ribosomal_uL6_bac-type"/>
</dbReference>
<dbReference type="Gene3D" id="3.90.930.12">
    <property type="entry name" value="Ribosomal protein L6, alpha-beta domain"/>
    <property type="match status" value="2"/>
</dbReference>
<dbReference type="InterPro" id="IPR000702">
    <property type="entry name" value="Ribosomal_uL6-like"/>
</dbReference>
<dbReference type="GO" id="GO:0022625">
    <property type="term" value="C:cytosolic large ribosomal subunit"/>
    <property type="evidence" value="ECO:0007669"/>
    <property type="project" value="UniProtKB-UniRule"/>
</dbReference>
<evidence type="ECO:0000256" key="1">
    <source>
        <dbReference type="ARBA" id="ARBA00009356"/>
    </source>
</evidence>
<dbReference type="NCBIfam" id="TIGR03654">
    <property type="entry name" value="L6_bact"/>
    <property type="match status" value="1"/>
</dbReference>
<dbReference type="Proteomes" id="UP000218113">
    <property type="component" value="Unassembled WGS sequence"/>
</dbReference>
<dbReference type="AlphaFoldDB" id="A0A2A4TAH3"/>
<dbReference type="InterPro" id="IPR020040">
    <property type="entry name" value="Ribosomal_uL6_a/b-dom"/>
</dbReference>